<reference evidence="2" key="1">
    <citation type="submission" date="2022-10" db="EMBL/GenBank/DDBJ databases">
        <title>Characterization and whole genome sequencing of a new Roseateles species, isolated from fresh water.</title>
        <authorList>
            <person name="Guliayeva D.Y."/>
            <person name="Akhremchuk A.E."/>
            <person name="Sikolenko M.A."/>
            <person name="Valentovich L.N."/>
            <person name="Sidarenka A.V."/>
        </authorList>
    </citation>
    <scope>NUCLEOTIDE SEQUENCE</scope>
    <source>
        <strain evidence="2">BIM B-1768</strain>
    </source>
</reference>
<keyword evidence="3" id="KW-1185">Reference proteome</keyword>
<evidence type="ECO:0000256" key="1">
    <source>
        <dbReference type="SAM" id="SignalP"/>
    </source>
</evidence>
<dbReference type="EMBL" id="CP104562">
    <property type="protein sequence ID" value="UXH76048.1"/>
    <property type="molecule type" value="Genomic_DNA"/>
</dbReference>
<protein>
    <submittedName>
        <fullName evidence="2">Uncharacterized protein</fullName>
    </submittedName>
</protein>
<keyword evidence="1" id="KW-0732">Signal</keyword>
<feature type="signal peptide" evidence="1">
    <location>
        <begin position="1"/>
        <end position="19"/>
    </location>
</feature>
<organism evidence="2 3">
    <name type="scientific">Roseateles amylovorans</name>
    <dbReference type="NCBI Taxonomy" id="2978473"/>
    <lineage>
        <taxon>Bacteria</taxon>
        <taxon>Pseudomonadati</taxon>
        <taxon>Pseudomonadota</taxon>
        <taxon>Betaproteobacteria</taxon>
        <taxon>Burkholderiales</taxon>
        <taxon>Sphaerotilaceae</taxon>
        <taxon>Roseateles</taxon>
    </lineage>
</organism>
<evidence type="ECO:0000313" key="3">
    <source>
        <dbReference type="Proteomes" id="UP001064933"/>
    </source>
</evidence>
<name>A0ABY6AUR7_9BURK</name>
<gene>
    <name evidence="2" type="ORF">N4261_13275</name>
</gene>
<feature type="chain" id="PRO_5046800838" evidence="1">
    <location>
        <begin position="20"/>
        <end position="181"/>
    </location>
</feature>
<evidence type="ECO:0000313" key="2">
    <source>
        <dbReference type="EMBL" id="UXH76048.1"/>
    </source>
</evidence>
<accession>A0ABY6AUR7</accession>
<dbReference type="RefSeq" id="WP_261755778.1">
    <property type="nucleotide sequence ID" value="NZ_CP104562.2"/>
</dbReference>
<sequence>MTLKQILSASLLTTSAAIASPGPTFGIASMDGDGHLTVVSASPLDLASTLQLQFPDSRSRSKCCKQLSASDLRLAEDKVNASNPLSGQPAYIYQAKVPAHWAEMPFIGVAVFGKVRAVTSTADRLVVADAAGLRFAADLCVSREGVHLTERRGKRLHVHLYFWLGYEVESPTCRPMPSDGQ</sequence>
<proteinExistence type="predicted"/>
<dbReference type="Proteomes" id="UP001064933">
    <property type="component" value="Chromosome"/>
</dbReference>